<dbReference type="InterPro" id="IPR008969">
    <property type="entry name" value="CarboxyPept-like_regulatory"/>
</dbReference>
<evidence type="ECO:0000256" key="10">
    <source>
        <dbReference type="ARBA" id="ARBA00023136"/>
    </source>
</evidence>
<feature type="domain" description="TonB-dependent receptor-like beta-barrel" evidence="15">
    <location>
        <begin position="301"/>
        <end position="769"/>
    </location>
</feature>
<evidence type="ECO:0000259" key="15">
    <source>
        <dbReference type="Pfam" id="PF00593"/>
    </source>
</evidence>
<keyword evidence="9 13" id="KW-0798">TonB box</keyword>
<dbReference type="InterPro" id="IPR039426">
    <property type="entry name" value="TonB-dep_rcpt-like"/>
</dbReference>
<keyword evidence="18" id="KW-1185">Reference proteome</keyword>
<sequence length="806" mass="90625">MHRSHNKSRYNYPDFFTRGANALYTLCMKKYFILFILFTLFNKLTYSQTTIHLTVTDANTHEALAGAMIYNNANGVKLGATDAKGTFAISQGVAQVRLTMVGYNQQIVNITGNRVNAALSPSTLDLQPVVVTASREGQARQDAPIAISKINSTQIKDTKATALYQLLNKVAGVYMVDLGNEQHTMAIRQPITYNALYLYMEDGLPIRPTGIFNHNSLYEINMSGVKDIEVIKGPASSLYGSNSIGGAVNFITQGPPAGYAGNVSVQGNNYHYRRVDADGGFTQGKFGLYIGGYVAHQKDSWQDYSNFDKYSANFKTTYDFTPATRLTTSAAYNYLNTQTPGSLDSTRFYSRSYGANQRFTYRKVEAFRASTRLDHKWDDKNSTFVTLFFRDNSTAQLPSYYISDVRDNAGNYQSSNGQVNDQKFQSYGLLAQHRADFDFLHSRLIGGVYLDDSPSSYYAQYLDINKDVANNYYTSFTNTGKYIDNYGIKLFNTAAYVQYEIKPLAALRIVGGLRYDRVHYNFTNSLPANETKYKQQETNTFNIVAPKLGLTYDLGANKGFYANYSVGFQPPETGDLYSARQLTPLKQATFDNYELGGWFSAFDKMLYFEMSLFDLEGHNEIINQLLPDNTTQNQNAGATRHRGVEYALTIAPVKELTFRFSGTNARHTYVSYSEVSTNYSTNTSTVKVYDGNRMNNAPAWIANSELTYKPLYLPGFRIAGEWQHINQYYTNPANTKTYSGYDIYNLRLGYTVKSNVLKGAGIWFNVLNVTDKLYATTVTSNQYGDTYNAAAPRTYTLGISYSFSKY</sequence>
<keyword evidence="14" id="KW-1133">Transmembrane helix</keyword>
<evidence type="ECO:0000313" key="18">
    <source>
        <dbReference type="Proteomes" id="UP000199072"/>
    </source>
</evidence>
<evidence type="ECO:0000256" key="3">
    <source>
        <dbReference type="ARBA" id="ARBA00022452"/>
    </source>
</evidence>
<feature type="transmembrane region" description="Helical" evidence="14">
    <location>
        <begin position="21"/>
        <end position="41"/>
    </location>
</feature>
<keyword evidence="11 12" id="KW-0998">Cell outer membrane</keyword>
<keyword evidence="10 12" id="KW-0472">Membrane</keyword>
<name>A0A1G7BHR3_9SPHI</name>
<dbReference type="Gene3D" id="2.40.170.20">
    <property type="entry name" value="TonB-dependent receptor, beta-barrel domain"/>
    <property type="match status" value="1"/>
</dbReference>
<evidence type="ECO:0000256" key="2">
    <source>
        <dbReference type="ARBA" id="ARBA00022448"/>
    </source>
</evidence>
<evidence type="ECO:0000256" key="13">
    <source>
        <dbReference type="RuleBase" id="RU003357"/>
    </source>
</evidence>
<keyword evidence="5 12" id="KW-0812">Transmembrane</keyword>
<organism evidence="17 18">
    <name type="scientific">Mucilaginibacter pineti</name>
    <dbReference type="NCBI Taxonomy" id="1391627"/>
    <lineage>
        <taxon>Bacteria</taxon>
        <taxon>Pseudomonadati</taxon>
        <taxon>Bacteroidota</taxon>
        <taxon>Sphingobacteriia</taxon>
        <taxon>Sphingobacteriales</taxon>
        <taxon>Sphingobacteriaceae</taxon>
        <taxon>Mucilaginibacter</taxon>
    </lineage>
</organism>
<dbReference type="STRING" id="1391627.SAMN05216464_10533"/>
<keyword evidence="7" id="KW-0408">Iron</keyword>
<evidence type="ECO:0000256" key="14">
    <source>
        <dbReference type="SAM" id="Phobius"/>
    </source>
</evidence>
<dbReference type="PANTHER" id="PTHR32552:SF68">
    <property type="entry name" value="FERRICHROME OUTER MEMBRANE TRANSPORTER_PHAGE RECEPTOR"/>
    <property type="match status" value="1"/>
</dbReference>
<evidence type="ECO:0000256" key="5">
    <source>
        <dbReference type="ARBA" id="ARBA00022692"/>
    </source>
</evidence>
<dbReference type="PROSITE" id="PS52016">
    <property type="entry name" value="TONB_DEPENDENT_REC_3"/>
    <property type="match status" value="1"/>
</dbReference>
<evidence type="ECO:0000256" key="11">
    <source>
        <dbReference type="ARBA" id="ARBA00023237"/>
    </source>
</evidence>
<evidence type="ECO:0000313" key="17">
    <source>
        <dbReference type="EMBL" id="SDE26648.1"/>
    </source>
</evidence>
<evidence type="ECO:0000256" key="6">
    <source>
        <dbReference type="ARBA" id="ARBA00022729"/>
    </source>
</evidence>
<dbReference type="InterPro" id="IPR037066">
    <property type="entry name" value="Plug_dom_sf"/>
</dbReference>
<evidence type="ECO:0000259" key="16">
    <source>
        <dbReference type="Pfam" id="PF07715"/>
    </source>
</evidence>
<evidence type="ECO:0000256" key="9">
    <source>
        <dbReference type="ARBA" id="ARBA00023077"/>
    </source>
</evidence>
<dbReference type="Pfam" id="PF13715">
    <property type="entry name" value="CarbopepD_reg_2"/>
    <property type="match status" value="1"/>
</dbReference>
<proteinExistence type="inferred from homology"/>
<dbReference type="Pfam" id="PF00593">
    <property type="entry name" value="TonB_dep_Rec_b-barrel"/>
    <property type="match status" value="1"/>
</dbReference>
<dbReference type="InterPro" id="IPR000531">
    <property type="entry name" value="Beta-barrel_TonB"/>
</dbReference>
<comment type="similarity">
    <text evidence="12 13">Belongs to the TonB-dependent receptor family.</text>
</comment>
<feature type="domain" description="TonB-dependent receptor plug" evidence="16">
    <location>
        <begin position="140"/>
        <end position="247"/>
    </location>
</feature>
<accession>A0A1G7BHR3</accession>
<dbReference type="Proteomes" id="UP000199072">
    <property type="component" value="Unassembled WGS sequence"/>
</dbReference>
<evidence type="ECO:0000256" key="7">
    <source>
        <dbReference type="ARBA" id="ARBA00023004"/>
    </source>
</evidence>
<dbReference type="CDD" id="cd01347">
    <property type="entry name" value="ligand_gated_channel"/>
    <property type="match status" value="1"/>
</dbReference>
<dbReference type="GO" id="GO:0015344">
    <property type="term" value="F:siderophore uptake transmembrane transporter activity"/>
    <property type="evidence" value="ECO:0007669"/>
    <property type="project" value="TreeGrafter"/>
</dbReference>
<dbReference type="PANTHER" id="PTHR32552">
    <property type="entry name" value="FERRICHROME IRON RECEPTOR-RELATED"/>
    <property type="match status" value="1"/>
</dbReference>
<evidence type="ECO:0000256" key="4">
    <source>
        <dbReference type="ARBA" id="ARBA00022496"/>
    </source>
</evidence>
<dbReference type="GO" id="GO:0009279">
    <property type="term" value="C:cell outer membrane"/>
    <property type="evidence" value="ECO:0007669"/>
    <property type="project" value="UniProtKB-SubCell"/>
</dbReference>
<evidence type="ECO:0000256" key="12">
    <source>
        <dbReference type="PROSITE-ProRule" id="PRU01360"/>
    </source>
</evidence>
<keyword evidence="3 12" id="KW-1134">Transmembrane beta strand</keyword>
<protein>
    <submittedName>
        <fullName evidence="17">Outer membrane receptor proteins, mostly Fe transport</fullName>
    </submittedName>
</protein>
<comment type="subcellular location">
    <subcellularLocation>
        <location evidence="1 12">Cell outer membrane</location>
        <topology evidence="1 12">Multi-pass membrane protein</topology>
    </subcellularLocation>
</comment>
<dbReference type="Gene3D" id="2.170.130.10">
    <property type="entry name" value="TonB-dependent receptor, plug domain"/>
    <property type="match status" value="1"/>
</dbReference>
<keyword evidence="4" id="KW-0410">Iron transport</keyword>
<dbReference type="Pfam" id="PF07715">
    <property type="entry name" value="Plug"/>
    <property type="match status" value="1"/>
</dbReference>
<dbReference type="SUPFAM" id="SSF49464">
    <property type="entry name" value="Carboxypeptidase regulatory domain-like"/>
    <property type="match status" value="1"/>
</dbReference>
<evidence type="ECO:0000256" key="1">
    <source>
        <dbReference type="ARBA" id="ARBA00004571"/>
    </source>
</evidence>
<dbReference type="SUPFAM" id="SSF56935">
    <property type="entry name" value="Porins"/>
    <property type="match status" value="1"/>
</dbReference>
<dbReference type="EMBL" id="FNAI01000005">
    <property type="protein sequence ID" value="SDE26648.1"/>
    <property type="molecule type" value="Genomic_DNA"/>
</dbReference>
<dbReference type="AlphaFoldDB" id="A0A1G7BHR3"/>
<dbReference type="InterPro" id="IPR012910">
    <property type="entry name" value="Plug_dom"/>
</dbReference>
<keyword evidence="2 12" id="KW-0813">Transport</keyword>
<keyword evidence="8" id="KW-0406">Ion transport</keyword>
<keyword evidence="6" id="KW-0732">Signal</keyword>
<evidence type="ECO:0000256" key="8">
    <source>
        <dbReference type="ARBA" id="ARBA00023065"/>
    </source>
</evidence>
<dbReference type="InterPro" id="IPR036942">
    <property type="entry name" value="Beta-barrel_TonB_sf"/>
</dbReference>
<keyword evidence="17" id="KW-0675">Receptor</keyword>
<gene>
    <name evidence="17" type="ORF">SAMN05216464_10533</name>
</gene>
<reference evidence="17 18" key="1">
    <citation type="submission" date="2016-10" db="EMBL/GenBank/DDBJ databases">
        <authorList>
            <person name="de Groot N.N."/>
        </authorList>
    </citation>
    <scope>NUCLEOTIDE SEQUENCE [LARGE SCALE GENOMIC DNA]</scope>
    <source>
        <strain evidence="17 18">47C3B</strain>
    </source>
</reference>